<feature type="region of interest" description="Disordered" evidence="1">
    <location>
        <begin position="1"/>
        <end position="25"/>
    </location>
</feature>
<dbReference type="InterPro" id="IPR021109">
    <property type="entry name" value="Peptidase_aspartic_dom_sf"/>
</dbReference>
<evidence type="ECO:0008006" key="4">
    <source>
        <dbReference type="Google" id="ProtNLM"/>
    </source>
</evidence>
<comment type="caution">
    <text evidence="2">The sequence shown here is derived from an EMBL/GenBank/DDBJ whole genome shotgun (WGS) entry which is preliminary data.</text>
</comment>
<dbReference type="EMBL" id="SCEB01008368">
    <property type="protein sequence ID" value="RXM91541.1"/>
    <property type="molecule type" value="Genomic_DNA"/>
</dbReference>
<name>A0A444UTP5_ACIRT</name>
<dbReference type="SUPFAM" id="SSF50630">
    <property type="entry name" value="Acid proteases"/>
    <property type="match status" value="1"/>
</dbReference>
<evidence type="ECO:0000313" key="2">
    <source>
        <dbReference type="EMBL" id="RXM91541.1"/>
    </source>
</evidence>
<evidence type="ECO:0000313" key="3">
    <source>
        <dbReference type="Proteomes" id="UP000289886"/>
    </source>
</evidence>
<proteinExistence type="predicted"/>
<dbReference type="AlphaFoldDB" id="A0A444UTP5"/>
<reference evidence="2 3" key="1">
    <citation type="submission" date="2019-01" db="EMBL/GenBank/DDBJ databases">
        <title>Draft Genome and Complete Hox-Cluster Characterization of the Sterlet Sturgeon (Acipenser ruthenus).</title>
        <authorList>
            <person name="Wei Q."/>
        </authorList>
    </citation>
    <scope>NUCLEOTIDE SEQUENCE [LARGE SCALE GENOMIC DNA]</scope>
    <source>
        <strain evidence="2">WHYD16114868_AA</strain>
        <tissue evidence="2">Blood</tissue>
    </source>
</reference>
<protein>
    <recommendedName>
        <fullName evidence="4">Peptidase A2 domain-containing protein</fullName>
    </recommendedName>
</protein>
<accession>A0A444UTP5</accession>
<keyword evidence="3" id="KW-1185">Reference proteome</keyword>
<evidence type="ECO:0000256" key="1">
    <source>
        <dbReference type="SAM" id="MobiDB-lite"/>
    </source>
</evidence>
<organism evidence="2 3">
    <name type="scientific">Acipenser ruthenus</name>
    <name type="common">Sterlet sturgeon</name>
    <dbReference type="NCBI Taxonomy" id="7906"/>
    <lineage>
        <taxon>Eukaryota</taxon>
        <taxon>Metazoa</taxon>
        <taxon>Chordata</taxon>
        <taxon>Craniata</taxon>
        <taxon>Vertebrata</taxon>
        <taxon>Euteleostomi</taxon>
        <taxon>Actinopterygii</taxon>
        <taxon>Chondrostei</taxon>
        <taxon>Acipenseriformes</taxon>
        <taxon>Acipenseridae</taxon>
        <taxon>Acipenser</taxon>
    </lineage>
</organism>
<dbReference type="CDD" id="cd00303">
    <property type="entry name" value="retropepsin_like"/>
    <property type="match status" value="1"/>
</dbReference>
<dbReference type="Proteomes" id="UP000289886">
    <property type="component" value="Unassembled WGS sequence"/>
</dbReference>
<gene>
    <name evidence="2" type="ORF">EOD39_21073</name>
</gene>
<sequence length="221" mass="24336">MLRSHRSLPSCRETPAGRLSEGTANLPCSTLQTSYPRVRREHGTGRSLYIQCQLNRFQLQALVDTRSTISLLRPGTLPTDKGGNLEAWHTTTARIKTVTGQVAPIHGKRVLQIHLGDRLLAHEFWLADIGDLCILGLDLLSKAGAQLDLGTSVLRVGHHCLPMTCCLESTRCWPSNDTALPQTPPVPCSSSSKEPPRPCPLGLKPCLLPALTRNPWSWKER</sequence>
<dbReference type="Gene3D" id="2.40.70.10">
    <property type="entry name" value="Acid Proteases"/>
    <property type="match status" value="1"/>
</dbReference>